<accession>A0A078B124</accession>
<dbReference type="GO" id="GO:0046872">
    <property type="term" value="F:metal ion binding"/>
    <property type="evidence" value="ECO:0007669"/>
    <property type="project" value="UniProtKB-KW"/>
</dbReference>
<name>A0A078B124_STYLE</name>
<dbReference type="AlphaFoldDB" id="A0A078B124"/>
<evidence type="ECO:0000256" key="1">
    <source>
        <dbReference type="ARBA" id="ARBA00022741"/>
    </source>
</evidence>
<keyword evidence="4" id="KW-0460">Magnesium</keyword>
<evidence type="ECO:0000256" key="4">
    <source>
        <dbReference type="PIRSR" id="PIRSR606689-2"/>
    </source>
</evidence>
<dbReference type="Pfam" id="PF00025">
    <property type="entry name" value="Arf"/>
    <property type="match status" value="1"/>
</dbReference>
<feature type="binding site" evidence="4">
    <location>
        <position position="42"/>
    </location>
    <ligand>
        <name>Mg(2+)</name>
        <dbReference type="ChEBI" id="CHEBI:18420"/>
    </ligand>
</feature>
<dbReference type="InterPro" id="IPR027417">
    <property type="entry name" value="P-loop_NTPase"/>
</dbReference>
<dbReference type="SMART" id="SM00178">
    <property type="entry name" value="SAR"/>
    <property type="match status" value="1"/>
</dbReference>
<dbReference type="GO" id="GO:0005794">
    <property type="term" value="C:Golgi apparatus"/>
    <property type="evidence" value="ECO:0007669"/>
    <property type="project" value="TreeGrafter"/>
</dbReference>
<dbReference type="InterPro" id="IPR024156">
    <property type="entry name" value="Small_GTPase_ARF"/>
</dbReference>
<dbReference type="InParanoid" id="A0A078B124"/>
<keyword evidence="1 3" id="KW-0547">Nucleotide-binding</keyword>
<dbReference type="PANTHER" id="PTHR45909:SF1">
    <property type="entry name" value="ADP-RIBOSYLATION FACTOR-RELATED PROTEIN 1"/>
    <property type="match status" value="1"/>
</dbReference>
<evidence type="ECO:0000256" key="3">
    <source>
        <dbReference type="PIRSR" id="PIRSR606689-1"/>
    </source>
</evidence>
<feature type="binding site" evidence="3">
    <location>
        <begin position="15"/>
        <end position="22"/>
    </location>
    <ligand>
        <name>GTP</name>
        <dbReference type="ChEBI" id="CHEBI:37565"/>
    </ligand>
</feature>
<feature type="binding site" evidence="3">
    <location>
        <position position="66"/>
    </location>
    <ligand>
        <name>GTP</name>
        <dbReference type="ChEBI" id="CHEBI:37565"/>
    </ligand>
</feature>
<dbReference type="InterPro" id="IPR006689">
    <property type="entry name" value="Small_GTPase_ARF/SAR"/>
</dbReference>
<reference evidence="5 6" key="1">
    <citation type="submission" date="2014-06" db="EMBL/GenBank/DDBJ databases">
        <authorList>
            <person name="Swart Estienne"/>
        </authorList>
    </citation>
    <scope>NUCLEOTIDE SEQUENCE [LARGE SCALE GENOMIC DNA]</scope>
    <source>
        <strain evidence="5 6">130c</strain>
    </source>
</reference>
<dbReference type="GO" id="GO:0003924">
    <property type="term" value="F:GTPase activity"/>
    <property type="evidence" value="ECO:0007669"/>
    <property type="project" value="InterPro"/>
</dbReference>
<proteinExistence type="predicted"/>
<dbReference type="PROSITE" id="PS51417">
    <property type="entry name" value="ARF"/>
    <property type="match status" value="1"/>
</dbReference>
<organism evidence="5 6">
    <name type="scientific">Stylonychia lemnae</name>
    <name type="common">Ciliate</name>
    <dbReference type="NCBI Taxonomy" id="5949"/>
    <lineage>
        <taxon>Eukaryota</taxon>
        <taxon>Sar</taxon>
        <taxon>Alveolata</taxon>
        <taxon>Ciliophora</taxon>
        <taxon>Intramacronucleata</taxon>
        <taxon>Spirotrichea</taxon>
        <taxon>Stichotrichia</taxon>
        <taxon>Sporadotrichida</taxon>
        <taxon>Oxytrichidae</taxon>
        <taxon>Stylonychinae</taxon>
        <taxon>Stylonychia</taxon>
    </lineage>
</organism>
<dbReference type="SUPFAM" id="SSF52540">
    <property type="entry name" value="P-loop containing nucleoside triphosphate hydrolases"/>
    <property type="match status" value="1"/>
</dbReference>
<sequence length="178" mass="20579">MINTKTKYSQLLMIGLDYSGKTTLIKRFKTIPENSAEFFHTTPYINIEKITLPFSSKACVVYDLSGQGRYRENWSFFYPDVDGIFFVVDSADRDRLSIVQEVLMHIAKHPSLNQREIPFIILANKQDQPDSVDELMLRKILQVDTLKTMNSMRYFVKNVIGITGQGISECFQMFEGRT</sequence>
<keyword evidence="4" id="KW-0479">Metal-binding</keyword>
<dbReference type="GO" id="GO:0034067">
    <property type="term" value="P:protein localization to Golgi apparatus"/>
    <property type="evidence" value="ECO:0007669"/>
    <property type="project" value="TreeGrafter"/>
</dbReference>
<evidence type="ECO:0000313" key="5">
    <source>
        <dbReference type="EMBL" id="CDW87057.1"/>
    </source>
</evidence>
<dbReference type="PANTHER" id="PTHR45909">
    <property type="entry name" value="ADP-RIBOSYLATION FACTOR-RELATED PROTEIN 1"/>
    <property type="match status" value="1"/>
</dbReference>
<dbReference type="Proteomes" id="UP000039865">
    <property type="component" value="Unassembled WGS sequence"/>
</dbReference>
<feature type="binding site" evidence="4">
    <location>
        <position position="22"/>
    </location>
    <ligand>
        <name>Mg(2+)</name>
        <dbReference type="ChEBI" id="CHEBI:18420"/>
    </ligand>
</feature>
<dbReference type="PRINTS" id="PR00328">
    <property type="entry name" value="SAR1GTPBP"/>
</dbReference>
<dbReference type="Gene3D" id="3.40.50.300">
    <property type="entry name" value="P-loop containing nucleotide triphosphate hydrolases"/>
    <property type="match status" value="1"/>
</dbReference>
<dbReference type="SMART" id="SM00177">
    <property type="entry name" value="ARF"/>
    <property type="match status" value="1"/>
</dbReference>
<feature type="binding site" evidence="3">
    <location>
        <begin position="124"/>
        <end position="127"/>
    </location>
    <ligand>
        <name>GTP</name>
        <dbReference type="ChEBI" id="CHEBI:37565"/>
    </ligand>
</feature>
<dbReference type="GO" id="GO:0043001">
    <property type="term" value="P:Golgi to plasma membrane protein transport"/>
    <property type="evidence" value="ECO:0007669"/>
    <property type="project" value="TreeGrafter"/>
</dbReference>
<gene>
    <name evidence="5" type="primary">Contig7635.g8147</name>
    <name evidence="5" type="ORF">STYLEM_16159</name>
</gene>
<keyword evidence="2 3" id="KW-0342">GTP-binding</keyword>
<dbReference type="GO" id="GO:0005525">
    <property type="term" value="F:GTP binding"/>
    <property type="evidence" value="ECO:0007669"/>
    <property type="project" value="UniProtKB-KW"/>
</dbReference>
<protein>
    <submittedName>
        <fullName evidence="5">Adp-ribosylation factor-like protein 6</fullName>
    </submittedName>
</protein>
<dbReference type="GO" id="GO:0006886">
    <property type="term" value="P:intracellular protein transport"/>
    <property type="evidence" value="ECO:0007669"/>
    <property type="project" value="TreeGrafter"/>
</dbReference>
<keyword evidence="6" id="KW-1185">Reference proteome</keyword>
<evidence type="ECO:0000313" key="6">
    <source>
        <dbReference type="Proteomes" id="UP000039865"/>
    </source>
</evidence>
<dbReference type="EMBL" id="CCKQ01015246">
    <property type="protein sequence ID" value="CDW87057.1"/>
    <property type="molecule type" value="Genomic_DNA"/>
</dbReference>
<dbReference type="OrthoDB" id="2011769at2759"/>
<evidence type="ECO:0000256" key="2">
    <source>
        <dbReference type="ARBA" id="ARBA00023134"/>
    </source>
</evidence>